<dbReference type="EMBL" id="GL348718">
    <property type="protein sequence ID" value="EFH48489.1"/>
    <property type="molecule type" value="Genomic_DNA"/>
</dbReference>
<organism evidence="2">
    <name type="scientific">Arabidopsis lyrata subsp. lyrata</name>
    <name type="common">Lyre-leaved rock-cress</name>
    <dbReference type="NCBI Taxonomy" id="81972"/>
    <lineage>
        <taxon>Eukaryota</taxon>
        <taxon>Viridiplantae</taxon>
        <taxon>Streptophyta</taxon>
        <taxon>Embryophyta</taxon>
        <taxon>Tracheophyta</taxon>
        <taxon>Spermatophyta</taxon>
        <taxon>Magnoliopsida</taxon>
        <taxon>eudicotyledons</taxon>
        <taxon>Gunneridae</taxon>
        <taxon>Pentapetalae</taxon>
        <taxon>rosids</taxon>
        <taxon>malvids</taxon>
        <taxon>Brassicales</taxon>
        <taxon>Brassicaceae</taxon>
        <taxon>Camelineae</taxon>
        <taxon>Arabidopsis</taxon>
    </lineage>
</organism>
<protein>
    <submittedName>
        <fullName evidence="1">Predicted protein</fullName>
    </submittedName>
</protein>
<accession>D7M5C1</accession>
<keyword evidence="2" id="KW-1185">Reference proteome</keyword>
<sequence>MGVGTGLLDSVYLDETSGGVTRLVQRNWFWCTSPVLKGASLPGRVLIRRTGLWDRPYGLNGRLGEGLSVPRWVLLEFVCSESEV</sequence>
<dbReference type="AlphaFoldDB" id="D7M5C1"/>
<evidence type="ECO:0000313" key="2">
    <source>
        <dbReference type="Proteomes" id="UP000008694"/>
    </source>
</evidence>
<dbReference type="Gramene" id="Al_scaffold_0006_2586">
    <property type="protein sequence ID" value="Al_scaffold_0006_2586"/>
    <property type="gene ID" value="Al_scaffold_0006_2586"/>
</dbReference>
<evidence type="ECO:0000313" key="1">
    <source>
        <dbReference type="EMBL" id="EFH48489.1"/>
    </source>
</evidence>
<proteinExistence type="predicted"/>
<dbReference type="HOGENOM" id="CLU_2530558_0_0_1"/>
<name>D7M5C1_ARALL</name>
<reference evidence="2" key="1">
    <citation type="journal article" date="2011" name="Nat. Genet.">
        <title>The Arabidopsis lyrata genome sequence and the basis of rapid genome size change.</title>
        <authorList>
            <person name="Hu T.T."/>
            <person name="Pattyn P."/>
            <person name="Bakker E.G."/>
            <person name="Cao J."/>
            <person name="Cheng J.-F."/>
            <person name="Clark R.M."/>
            <person name="Fahlgren N."/>
            <person name="Fawcett J.A."/>
            <person name="Grimwood J."/>
            <person name="Gundlach H."/>
            <person name="Haberer G."/>
            <person name="Hollister J.D."/>
            <person name="Ossowski S."/>
            <person name="Ottilar R.P."/>
            <person name="Salamov A.A."/>
            <person name="Schneeberger K."/>
            <person name="Spannagl M."/>
            <person name="Wang X."/>
            <person name="Yang L."/>
            <person name="Nasrallah M.E."/>
            <person name="Bergelson J."/>
            <person name="Carrington J.C."/>
            <person name="Gaut B.S."/>
            <person name="Schmutz J."/>
            <person name="Mayer K.F.X."/>
            <person name="Van de Peer Y."/>
            <person name="Grigoriev I.V."/>
            <person name="Nordborg M."/>
            <person name="Weigel D."/>
            <person name="Guo Y.-L."/>
        </authorList>
    </citation>
    <scope>NUCLEOTIDE SEQUENCE [LARGE SCALE GENOMIC DNA]</scope>
    <source>
        <strain evidence="2">cv. MN47</strain>
    </source>
</reference>
<dbReference type="Proteomes" id="UP000008694">
    <property type="component" value="Unassembled WGS sequence"/>
</dbReference>
<gene>
    <name evidence="1" type="ORF">ARALYDRAFT_662521</name>
</gene>